<evidence type="ECO:0000313" key="1">
    <source>
        <dbReference type="EMBL" id="ELU01404.1"/>
    </source>
</evidence>
<sequence length="158" mass="17715">TFSPVAEVSFTCVVGKPYSSMMSSPFCDADLMKTYVDFLGNSDTEASDLTYEHYESGFQSVLEHIVLNAENGETSNYEKPKYELNVVTCGSRQGHFKQFLTAQNKLSVLVIERTAAEYSSKPRTFLMDGVVDDPEVKYVKSDQPMRELFSAFKVSSIL</sequence>
<proteinExistence type="predicted"/>
<dbReference type="Proteomes" id="UP000014760">
    <property type="component" value="Unassembled WGS sequence"/>
</dbReference>
<dbReference type="EMBL" id="KB305079">
    <property type="protein sequence ID" value="ELU01404.1"/>
    <property type="molecule type" value="Genomic_DNA"/>
</dbReference>
<reference evidence="2" key="3">
    <citation type="submission" date="2015-06" db="UniProtKB">
        <authorList>
            <consortium name="EnsemblMetazoa"/>
        </authorList>
    </citation>
    <scope>IDENTIFICATION</scope>
</reference>
<dbReference type="EMBL" id="AMQN01046864">
    <property type="status" value="NOT_ANNOTATED_CDS"/>
    <property type="molecule type" value="Genomic_DNA"/>
</dbReference>
<evidence type="ECO:0000313" key="2">
    <source>
        <dbReference type="EnsemblMetazoa" id="CapteP214265"/>
    </source>
</evidence>
<name>R7U601_CAPTE</name>
<keyword evidence="3" id="KW-1185">Reference proteome</keyword>
<organism evidence="1">
    <name type="scientific">Capitella teleta</name>
    <name type="common">Polychaete worm</name>
    <dbReference type="NCBI Taxonomy" id="283909"/>
    <lineage>
        <taxon>Eukaryota</taxon>
        <taxon>Metazoa</taxon>
        <taxon>Spiralia</taxon>
        <taxon>Lophotrochozoa</taxon>
        <taxon>Annelida</taxon>
        <taxon>Polychaeta</taxon>
        <taxon>Sedentaria</taxon>
        <taxon>Scolecida</taxon>
        <taxon>Capitellidae</taxon>
        <taxon>Capitella</taxon>
    </lineage>
</organism>
<reference evidence="3" key="1">
    <citation type="submission" date="2012-12" db="EMBL/GenBank/DDBJ databases">
        <authorList>
            <person name="Hellsten U."/>
            <person name="Grimwood J."/>
            <person name="Chapman J.A."/>
            <person name="Shapiro H."/>
            <person name="Aerts A."/>
            <person name="Otillar R.P."/>
            <person name="Terry A.Y."/>
            <person name="Boore J.L."/>
            <person name="Simakov O."/>
            <person name="Marletaz F."/>
            <person name="Cho S.-J."/>
            <person name="Edsinger-Gonzales E."/>
            <person name="Havlak P."/>
            <person name="Kuo D.-H."/>
            <person name="Larsson T."/>
            <person name="Lv J."/>
            <person name="Arendt D."/>
            <person name="Savage R."/>
            <person name="Osoegawa K."/>
            <person name="de Jong P."/>
            <person name="Lindberg D.R."/>
            <person name="Seaver E.C."/>
            <person name="Weisblat D.A."/>
            <person name="Putnam N.H."/>
            <person name="Grigoriev I.V."/>
            <person name="Rokhsar D.S."/>
        </authorList>
    </citation>
    <scope>NUCLEOTIDE SEQUENCE</scope>
    <source>
        <strain evidence="3">I ESC-2004</strain>
    </source>
</reference>
<dbReference type="AlphaFoldDB" id="R7U601"/>
<protein>
    <submittedName>
        <fullName evidence="1 2">Uncharacterized protein</fullName>
    </submittedName>
</protein>
<accession>R7U601</accession>
<gene>
    <name evidence="1" type="ORF">CAPTEDRAFT_214265</name>
</gene>
<feature type="non-terminal residue" evidence="1">
    <location>
        <position position="1"/>
    </location>
</feature>
<dbReference type="EnsemblMetazoa" id="CapteT214265">
    <property type="protein sequence ID" value="CapteP214265"/>
    <property type="gene ID" value="CapteG214265"/>
</dbReference>
<evidence type="ECO:0000313" key="3">
    <source>
        <dbReference type="Proteomes" id="UP000014760"/>
    </source>
</evidence>
<dbReference type="HOGENOM" id="CLU_1673594_0_0_1"/>
<reference evidence="1 3" key="2">
    <citation type="journal article" date="2013" name="Nature">
        <title>Insights into bilaterian evolution from three spiralian genomes.</title>
        <authorList>
            <person name="Simakov O."/>
            <person name="Marletaz F."/>
            <person name="Cho S.J."/>
            <person name="Edsinger-Gonzales E."/>
            <person name="Havlak P."/>
            <person name="Hellsten U."/>
            <person name="Kuo D.H."/>
            <person name="Larsson T."/>
            <person name="Lv J."/>
            <person name="Arendt D."/>
            <person name="Savage R."/>
            <person name="Osoegawa K."/>
            <person name="de Jong P."/>
            <person name="Grimwood J."/>
            <person name="Chapman J.A."/>
            <person name="Shapiro H."/>
            <person name="Aerts A."/>
            <person name="Otillar R.P."/>
            <person name="Terry A.Y."/>
            <person name="Boore J.L."/>
            <person name="Grigoriev I.V."/>
            <person name="Lindberg D.R."/>
            <person name="Seaver E.C."/>
            <person name="Weisblat D.A."/>
            <person name="Putnam N.H."/>
            <person name="Rokhsar D.S."/>
        </authorList>
    </citation>
    <scope>NUCLEOTIDE SEQUENCE</scope>
    <source>
        <strain evidence="1 3">I ESC-2004</strain>
    </source>
</reference>